<dbReference type="InterPro" id="IPR036305">
    <property type="entry name" value="RGS_sf"/>
</dbReference>
<dbReference type="EMBL" id="HE612861">
    <property type="protein sequence ID" value="CCE63657.1"/>
    <property type="molecule type" value="Genomic_DNA"/>
</dbReference>
<sequence>MNLRKYNALMLTPAMELRKKSQLAMRSMKMKNKNNDKEEFLFRAKIMNYDGRTKITLSNILKYYNIYEVYQFSKAYNERPIASPVVTDEYVISFENYVISKHCYENIEFLKESDCFLRFSDEELEANQDLKNELAQKWNNVFYPYFFNEDSDSEINLSPEQFIIFKNYKMLNELPSKRDILNARREIIRILQDIFRMFNSSFTTHP</sequence>
<name>G8BV75_TETPH</name>
<dbReference type="KEGG" id="tpf:TPHA_0F01730"/>
<proteinExistence type="predicted"/>
<dbReference type="Gene3D" id="1.10.167.10">
    <property type="entry name" value="Regulator of G-protein Signalling 4, domain 2"/>
    <property type="match status" value="1"/>
</dbReference>
<evidence type="ECO:0000313" key="1">
    <source>
        <dbReference type="EMBL" id="CCE63657.1"/>
    </source>
</evidence>
<dbReference type="Proteomes" id="UP000005666">
    <property type="component" value="Chromosome 6"/>
</dbReference>
<dbReference type="RefSeq" id="XP_003686091.1">
    <property type="nucleotide sequence ID" value="XM_003686043.1"/>
</dbReference>
<dbReference type="SUPFAM" id="SSF48097">
    <property type="entry name" value="Regulator of G-protein signaling, RGS"/>
    <property type="match status" value="1"/>
</dbReference>
<dbReference type="STRING" id="1071381.G8BV75"/>
<dbReference type="InterPro" id="IPR044926">
    <property type="entry name" value="RGS_subdomain_2"/>
</dbReference>
<accession>G8BV75</accession>
<dbReference type="OrthoDB" id="10266999at2759"/>
<evidence type="ECO:0000313" key="2">
    <source>
        <dbReference type="Proteomes" id="UP000005666"/>
    </source>
</evidence>
<reference evidence="1 2" key="1">
    <citation type="journal article" date="2011" name="Proc. Natl. Acad. Sci. U.S.A.">
        <title>Evolutionary erosion of yeast sex chromosomes by mating-type switching accidents.</title>
        <authorList>
            <person name="Gordon J.L."/>
            <person name="Armisen D."/>
            <person name="Proux-Wera E."/>
            <person name="Oheigeartaigh S.S."/>
            <person name="Byrne K.P."/>
            <person name="Wolfe K.H."/>
        </authorList>
    </citation>
    <scope>NUCLEOTIDE SEQUENCE [LARGE SCALE GENOMIC DNA]</scope>
    <source>
        <strain evidence="2">ATCC 24235 / CBS 4417 / NBRC 1672 / NRRL Y-8282 / UCD 70-5</strain>
    </source>
</reference>
<gene>
    <name evidence="1" type="primary">TPHA0F01730</name>
    <name evidence="1" type="ordered locus">TPHA_0F01730</name>
</gene>
<dbReference type="OMA" id="DEYVISF"/>
<dbReference type="HOGENOM" id="CLU_1332721_0_0_1"/>
<dbReference type="GeneID" id="11535417"/>
<protein>
    <recommendedName>
        <fullName evidence="3">RGS domain-containing protein</fullName>
    </recommendedName>
</protein>
<keyword evidence="2" id="KW-1185">Reference proteome</keyword>
<organism evidence="1 2">
    <name type="scientific">Tetrapisispora phaffii (strain ATCC 24235 / CBS 4417 / NBRC 1672 / NRRL Y-8282 / UCD 70-5)</name>
    <name type="common">Yeast</name>
    <name type="synonym">Fabospora phaffii</name>
    <dbReference type="NCBI Taxonomy" id="1071381"/>
    <lineage>
        <taxon>Eukaryota</taxon>
        <taxon>Fungi</taxon>
        <taxon>Dikarya</taxon>
        <taxon>Ascomycota</taxon>
        <taxon>Saccharomycotina</taxon>
        <taxon>Saccharomycetes</taxon>
        <taxon>Saccharomycetales</taxon>
        <taxon>Saccharomycetaceae</taxon>
        <taxon>Tetrapisispora</taxon>
    </lineage>
</organism>
<dbReference type="AlphaFoldDB" id="G8BV75"/>
<evidence type="ECO:0008006" key="3">
    <source>
        <dbReference type="Google" id="ProtNLM"/>
    </source>
</evidence>